<dbReference type="Proteomes" id="UP001237448">
    <property type="component" value="Unassembled WGS sequence"/>
</dbReference>
<accession>A0ABU0FMB0</accession>
<proteinExistence type="predicted"/>
<dbReference type="SUPFAM" id="SSF50341">
    <property type="entry name" value="CheW-like"/>
    <property type="match status" value="1"/>
</dbReference>
<dbReference type="InterPro" id="IPR002545">
    <property type="entry name" value="CheW-lke_dom"/>
</dbReference>
<organism evidence="2 3">
    <name type="scientific">Labrys monachus</name>
    <dbReference type="NCBI Taxonomy" id="217067"/>
    <lineage>
        <taxon>Bacteria</taxon>
        <taxon>Pseudomonadati</taxon>
        <taxon>Pseudomonadota</taxon>
        <taxon>Alphaproteobacteria</taxon>
        <taxon>Hyphomicrobiales</taxon>
        <taxon>Xanthobacteraceae</taxon>
        <taxon>Labrys</taxon>
    </lineage>
</organism>
<dbReference type="Pfam" id="PF01584">
    <property type="entry name" value="CheW"/>
    <property type="match status" value="1"/>
</dbReference>
<protein>
    <submittedName>
        <fullName evidence="2">Chemotaxis-related protein WspB</fullName>
    </submittedName>
</protein>
<sequence>MLFLMFHLDRDRYVLDVAQIEEVLPYVAAKAIPGAPAGVAGAINYHGKPVPLIDLAMLALGRPSAAVMSTRIALLRYPSGTASPRLLGLVVERATDILARDAADFGPSGIDAGTPPYLGPVATDDLGIIQRVRVEDLLPADIREALFQQIAAAS</sequence>
<evidence type="ECO:0000259" key="1">
    <source>
        <dbReference type="PROSITE" id="PS50851"/>
    </source>
</evidence>
<dbReference type="Gene3D" id="2.40.50.180">
    <property type="entry name" value="CheA-289, Domain 4"/>
    <property type="match status" value="1"/>
</dbReference>
<dbReference type="EMBL" id="JAUSVK010000001">
    <property type="protein sequence ID" value="MDQ0395738.1"/>
    <property type="molecule type" value="Genomic_DNA"/>
</dbReference>
<name>A0ABU0FMB0_9HYPH</name>
<feature type="domain" description="CheW-like" evidence="1">
    <location>
        <begin position="1"/>
        <end position="143"/>
    </location>
</feature>
<comment type="caution">
    <text evidence="2">The sequence shown here is derived from an EMBL/GenBank/DDBJ whole genome shotgun (WGS) entry which is preliminary data.</text>
</comment>
<evidence type="ECO:0000313" key="2">
    <source>
        <dbReference type="EMBL" id="MDQ0395738.1"/>
    </source>
</evidence>
<dbReference type="RefSeq" id="WP_307434896.1">
    <property type="nucleotide sequence ID" value="NZ_JAUSVK010000001.1"/>
</dbReference>
<dbReference type="Gene3D" id="2.30.30.40">
    <property type="entry name" value="SH3 Domains"/>
    <property type="match status" value="1"/>
</dbReference>
<gene>
    <name evidence="2" type="ORF">J3R73_005530</name>
</gene>
<dbReference type="PROSITE" id="PS50851">
    <property type="entry name" value="CHEW"/>
    <property type="match status" value="1"/>
</dbReference>
<keyword evidence="3" id="KW-1185">Reference proteome</keyword>
<dbReference type="PANTHER" id="PTHR22617">
    <property type="entry name" value="CHEMOTAXIS SENSOR HISTIDINE KINASE-RELATED"/>
    <property type="match status" value="1"/>
</dbReference>
<dbReference type="InterPro" id="IPR039315">
    <property type="entry name" value="CheW"/>
</dbReference>
<dbReference type="SMART" id="SM00260">
    <property type="entry name" value="CheW"/>
    <property type="match status" value="1"/>
</dbReference>
<evidence type="ECO:0000313" key="3">
    <source>
        <dbReference type="Proteomes" id="UP001237448"/>
    </source>
</evidence>
<dbReference type="InterPro" id="IPR036061">
    <property type="entry name" value="CheW-like_dom_sf"/>
</dbReference>
<reference evidence="2 3" key="1">
    <citation type="submission" date="2023-07" db="EMBL/GenBank/DDBJ databases">
        <title>Genomic Encyclopedia of Type Strains, Phase IV (KMG-IV): sequencing the most valuable type-strain genomes for metagenomic binning, comparative biology and taxonomic classification.</title>
        <authorList>
            <person name="Goeker M."/>
        </authorList>
    </citation>
    <scope>NUCLEOTIDE SEQUENCE [LARGE SCALE GENOMIC DNA]</scope>
    <source>
        <strain evidence="2 3">DSM 5896</strain>
    </source>
</reference>
<dbReference type="PANTHER" id="PTHR22617:SF43">
    <property type="entry name" value="PROTEIN PILI"/>
    <property type="match status" value="1"/>
</dbReference>